<evidence type="ECO:0000256" key="2">
    <source>
        <dbReference type="ARBA" id="ARBA00023054"/>
    </source>
</evidence>
<proteinExistence type="predicted"/>
<evidence type="ECO:0000313" key="7">
    <source>
        <dbReference type="Proteomes" id="UP000233778"/>
    </source>
</evidence>
<keyword evidence="3" id="KW-0472">Membrane</keyword>
<reference evidence="4 7" key="3">
    <citation type="submission" date="2017-11" db="EMBL/GenBank/DDBJ databases">
        <title>Complete genome sequence of Serratia sp. ATCC 39006 LacA.</title>
        <authorList>
            <person name="Hampton H.G."/>
            <person name="Jackson S.A."/>
            <person name="Jauregui R."/>
            <person name="Poulter G.T.M."/>
            <person name="Salmond G.P.C."/>
            <person name="Fineran P.C."/>
        </authorList>
    </citation>
    <scope>NUCLEOTIDE SEQUENCE [LARGE SCALE GENOMIC DNA]</scope>
    <source>
        <strain evidence="4 7">ATCC 39006</strain>
    </source>
</reference>
<dbReference type="GO" id="GO:0030313">
    <property type="term" value="C:cell envelope"/>
    <property type="evidence" value="ECO:0007669"/>
    <property type="project" value="UniProtKB-SubCell"/>
</dbReference>
<keyword evidence="3" id="KW-1133">Transmembrane helix</keyword>
<keyword evidence="6" id="KW-1185">Reference proteome</keyword>
<name>A0A2I5TLX4_SERS3</name>
<evidence type="ECO:0000313" key="6">
    <source>
        <dbReference type="Proteomes" id="UP000017700"/>
    </source>
</evidence>
<protein>
    <submittedName>
        <fullName evidence="5">Uncharacterized protein</fullName>
    </submittedName>
</protein>
<dbReference type="Gene3D" id="1.10.287.470">
    <property type="entry name" value="Helix hairpin bin"/>
    <property type="match status" value="1"/>
</dbReference>
<dbReference type="KEGG" id="serq:CWC46_16280"/>
<dbReference type="SUPFAM" id="SSF111369">
    <property type="entry name" value="HlyD-like secretion proteins"/>
    <property type="match status" value="1"/>
</dbReference>
<evidence type="ECO:0000313" key="4">
    <source>
        <dbReference type="EMBL" id="AUH01234.1"/>
    </source>
</evidence>
<dbReference type="EMBL" id="CP025085">
    <property type="protein sequence ID" value="AUH01234.1"/>
    <property type="molecule type" value="Genomic_DNA"/>
</dbReference>
<comment type="subcellular location">
    <subcellularLocation>
        <location evidence="1">Cell envelope</location>
    </subcellularLocation>
</comment>
<keyword evidence="2" id="KW-0175">Coiled coil</keyword>
<dbReference type="EMBL" id="CP025084">
    <property type="protein sequence ID" value="AUH05555.1"/>
    <property type="molecule type" value="Genomic_DNA"/>
</dbReference>
<keyword evidence="3" id="KW-0812">Transmembrane</keyword>
<accession>A0A2I5TLX4</accession>
<dbReference type="Gene3D" id="2.40.50.100">
    <property type="match status" value="1"/>
</dbReference>
<reference evidence="5" key="4">
    <citation type="submission" date="2017-11" db="EMBL/GenBank/DDBJ databases">
        <title>Complete genome sequence of Serratia sp. ATCC 39006.</title>
        <authorList>
            <person name="Hampton H.G."/>
            <person name="Jackson S.A."/>
            <person name="Jauregui R."/>
            <person name="Poulter G.T.M."/>
            <person name="Salmond G.P.C."/>
            <person name="Fineran P.C."/>
        </authorList>
    </citation>
    <scope>NUCLEOTIDE SEQUENCE</scope>
    <source>
        <strain evidence="5">ATCC 39006</strain>
    </source>
</reference>
<dbReference type="KEGG" id="sera:Ser39006_016280"/>
<reference evidence="5" key="2">
    <citation type="submission" date="2013-09" db="EMBL/GenBank/DDBJ databases">
        <authorList>
            <person name="Wang G."/>
            <person name="Yang Y."/>
            <person name="Su Y."/>
        </authorList>
    </citation>
    <scope>NUCLEOTIDE SEQUENCE</scope>
    <source>
        <strain evidence="5">ATCC 39006</strain>
    </source>
</reference>
<dbReference type="Proteomes" id="UP000017700">
    <property type="component" value="Chromosome"/>
</dbReference>
<evidence type="ECO:0000313" key="5">
    <source>
        <dbReference type="EMBL" id="AUH05555.1"/>
    </source>
</evidence>
<dbReference type="PANTHER" id="PTHR32347:SF23">
    <property type="entry name" value="BLL5650 PROTEIN"/>
    <property type="match status" value="1"/>
</dbReference>
<evidence type="ECO:0000256" key="1">
    <source>
        <dbReference type="ARBA" id="ARBA00004196"/>
    </source>
</evidence>
<dbReference type="Proteomes" id="UP000233778">
    <property type="component" value="Chromosome"/>
</dbReference>
<dbReference type="PANTHER" id="PTHR32347">
    <property type="entry name" value="EFFLUX SYSTEM COMPONENT YKNX-RELATED"/>
    <property type="match status" value="1"/>
</dbReference>
<dbReference type="InterPro" id="IPR050465">
    <property type="entry name" value="UPF0194_transport"/>
</dbReference>
<dbReference type="Gene3D" id="2.40.420.20">
    <property type="match status" value="1"/>
</dbReference>
<sequence length="418" mass="45858">MDVQRKTSKFTIKRVAMATSLLIVIAIASFYALSYTPDGYKVSASSLLIGAVKRGDMVVEVRGNGSLIPRNISWIAANVDGRVESVKVKAGAFVNTGDVIAEMVNPDLVQATEELRWELAAKEADTKALESRHESNLLGAQVAIVDARQKYEHAKLEYDAAEILNKRNNGSVSMLVYRRSKLATQQNKQSLDLTRLQLEKLKVAQKADMDANYARVSKLKNMLARSESQIRSLTVRATESGVIQTINLEVGQRISTGYNIARVARKDQLIAELKVPERQIRDVALGQSVTINTQIHNIQGNVSRIDPSVINGTVLVDVELTGPLPDEARPDLSIEGSIQVARLTNILYVPRPLYAQNNMPGIVYKLSADGKSAKKVQVVFGKGSADEIAISSGLTVADRIVLSSYHAWEHVEQISITR</sequence>
<reference evidence="5 6" key="1">
    <citation type="journal article" date="2013" name="Genome Announc.">
        <title>Draft genome sequence of Serratia sp. strain ATCC 39006, a model bacterium for analysis of the biosynthesis and regulation of prodigiosin, a carbapenem, and gas vesicles.</title>
        <authorList>
            <person name="Fineran P.C."/>
            <person name="Iglesias Cans M.C."/>
            <person name="Ramsay J.P."/>
            <person name="Wilf N.M."/>
            <person name="Cossyleon D."/>
            <person name="McNeil M.B."/>
            <person name="Williamson N.R."/>
            <person name="Monson R.E."/>
            <person name="Becher S.A."/>
            <person name="Stanton J.A."/>
            <person name="Brugger K."/>
            <person name="Brown S.D."/>
            <person name="Salmond G.P."/>
        </authorList>
    </citation>
    <scope>NUCLEOTIDE SEQUENCE [LARGE SCALE GENOMIC DNA]</scope>
    <source>
        <strain evidence="5">ATCC 39006</strain>
        <strain evidence="6">ATCC 39006 / SC 11482</strain>
    </source>
</reference>
<dbReference type="Gene3D" id="2.40.30.170">
    <property type="match status" value="1"/>
</dbReference>
<dbReference type="STRING" id="104623.Ser39006_02226"/>
<feature type="transmembrane region" description="Helical" evidence="3">
    <location>
        <begin position="12"/>
        <end position="33"/>
    </location>
</feature>
<dbReference type="AlphaFoldDB" id="A0A2I5TLX4"/>
<gene>
    <name evidence="4" type="ORF">CWC46_16280</name>
    <name evidence="5" type="ORF">Ser39006_016280</name>
</gene>
<organism evidence="5 6">
    <name type="scientific">Serratia sp. (strain ATCC 39006)</name>
    <name type="common">Prodigiosinella confusarubida</name>
    <dbReference type="NCBI Taxonomy" id="104623"/>
    <lineage>
        <taxon>Bacteria</taxon>
        <taxon>Pseudomonadati</taxon>
        <taxon>Pseudomonadota</taxon>
        <taxon>Gammaproteobacteria</taxon>
        <taxon>Enterobacterales</taxon>
        <taxon>Pectobacteriaceae</taxon>
        <taxon>Prodigiosinella</taxon>
    </lineage>
</organism>
<evidence type="ECO:0000256" key="3">
    <source>
        <dbReference type="SAM" id="Phobius"/>
    </source>
</evidence>